<feature type="compositionally biased region" description="Low complexity" evidence="6">
    <location>
        <begin position="125"/>
        <end position="136"/>
    </location>
</feature>
<dbReference type="OrthoDB" id="5333823at2759"/>
<evidence type="ECO:0000313" key="8">
    <source>
        <dbReference type="EMBL" id="KAE8389086.1"/>
    </source>
</evidence>
<gene>
    <name evidence="8" type="ORF">BDV23DRAFT_173399</name>
</gene>
<dbReference type="InterPro" id="IPR036864">
    <property type="entry name" value="Zn2-C6_fun-type_DNA-bd_sf"/>
</dbReference>
<dbReference type="GO" id="GO:0045944">
    <property type="term" value="P:positive regulation of transcription by RNA polymerase II"/>
    <property type="evidence" value="ECO:0007669"/>
    <property type="project" value="TreeGrafter"/>
</dbReference>
<dbReference type="PANTHER" id="PTHR37534">
    <property type="entry name" value="TRANSCRIPTIONAL ACTIVATOR PROTEIN UGA3"/>
    <property type="match status" value="1"/>
</dbReference>
<sequence length="606" mass="68932">MFMTLSIRPELASPRSDSSDPSSLKALKPKVRTRSGCNTCRRRRVKCDESRPTCTRCKRSKNQCSYELQLQWEDDMRTAGKCHGRTGVQSRRDSMQPRPVGDGEIQRSTRARRKDNSHPHGDGNSMSICSPPSHSPSSRPCSQVSYHVHYENWKRVARVSRPLPVLPWSVGMPDVDDVCLSFYESVMCTVGVTIDDERFNPLRSTVMRLVFRTEIAYFAVLMGSAHYLRSFERRYDLIAMQIRQRVLRGLRQALMKETWSWEDVLVPTIFLCSSAISNSCDASWVKHLTCFRLIVKEMSHSLRSAPPIPQFFISYFSAHFVLAKSLFPIDTVVEAPANLTDRRPRGQGVSWTSTKALAKVMMSDTLHEIDVWNGLSNHLLLLINEILSLKEDVQTLSRQHQGMSISGIVVEQKQVAIENKIKALQASLATTTQNLPTSSHEDSESSETAHRFHLLQSTSEAYRLAACLLLSETVTPVFLGYTPTNHYLEQIRDPAQKMQNVDHILCLANEVVSSVDYLPVSWPLWPLFIASCCCTPEDNNNKATALKIFHAARQKAPYENIPRAQTVIELLWQRRELQTHSDKTARIGRFEWESVLEFLGWQTSFA</sequence>
<dbReference type="GO" id="GO:0005634">
    <property type="term" value="C:nucleus"/>
    <property type="evidence" value="ECO:0007669"/>
    <property type="project" value="UniProtKB-SubCell"/>
</dbReference>
<evidence type="ECO:0000256" key="5">
    <source>
        <dbReference type="ARBA" id="ARBA00023242"/>
    </source>
</evidence>
<dbReference type="EMBL" id="ML735270">
    <property type="protein sequence ID" value="KAE8389086.1"/>
    <property type="molecule type" value="Genomic_DNA"/>
</dbReference>
<keyword evidence="4" id="KW-0804">Transcription</keyword>
<protein>
    <submittedName>
        <fullName evidence="8">Fungal-specific transcription factor domain-containing protein</fullName>
    </submittedName>
</protein>
<dbReference type="AlphaFoldDB" id="A0A5N7C4S8"/>
<dbReference type="SUPFAM" id="SSF57701">
    <property type="entry name" value="Zn2/Cys6 DNA-binding domain"/>
    <property type="match status" value="1"/>
</dbReference>
<dbReference type="InterPro" id="IPR001138">
    <property type="entry name" value="Zn2Cys6_DnaBD"/>
</dbReference>
<dbReference type="Pfam" id="PF11951">
    <property type="entry name" value="Fungal_trans_2"/>
    <property type="match status" value="1"/>
</dbReference>
<accession>A0A5N7C4S8</accession>
<dbReference type="GO" id="GO:0000976">
    <property type="term" value="F:transcription cis-regulatory region binding"/>
    <property type="evidence" value="ECO:0007669"/>
    <property type="project" value="TreeGrafter"/>
</dbReference>
<organism evidence="8">
    <name type="scientific">Petromyces alliaceus</name>
    <name type="common">Aspergillus alliaceus</name>
    <dbReference type="NCBI Taxonomy" id="209559"/>
    <lineage>
        <taxon>Eukaryota</taxon>
        <taxon>Fungi</taxon>
        <taxon>Dikarya</taxon>
        <taxon>Ascomycota</taxon>
        <taxon>Pezizomycotina</taxon>
        <taxon>Eurotiomycetes</taxon>
        <taxon>Eurotiomycetidae</taxon>
        <taxon>Eurotiales</taxon>
        <taxon>Aspergillaceae</taxon>
        <taxon>Aspergillus</taxon>
        <taxon>Aspergillus subgen. Circumdati</taxon>
    </lineage>
</organism>
<feature type="region of interest" description="Disordered" evidence="6">
    <location>
        <begin position="1"/>
        <end position="33"/>
    </location>
</feature>
<comment type="subcellular location">
    <subcellularLocation>
        <location evidence="1">Nucleus</location>
    </subcellularLocation>
</comment>
<keyword evidence="2" id="KW-0805">Transcription regulation</keyword>
<feature type="domain" description="Zn(2)-C6 fungal-type" evidence="7">
    <location>
        <begin position="36"/>
        <end position="66"/>
    </location>
</feature>
<dbReference type="Gene3D" id="4.10.240.10">
    <property type="entry name" value="Zn(2)-C6 fungal-type DNA-binding domain"/>
    <property type="match status" value="1"/>
</dbReference>
<dbReference type="PROSITE" id="PS00463">
    <property type="entry name" value="ZN2_CY6_FUNGAL_1"/>
    <property type="match status" value="1"/>
</dbReference>
<dbReference type="InterPro" id="IPR021858">
    <property type="entry name" value="Fun_TF"/>
</dbReference>
<dbReference type="SMART" id="SM00066">
    <property type="entry name" value="GAL4"/>
    <property type="match status" value="1"/>
</dbReference>
<dbReference type="Pfam" id="PF00172">
    <property type="entry name" value="Zn_clus"/>
    <property type="match status" value="1"/>
</dbReference>
<keyword evidence="5" id="KW-0539">Nucleus</keyword>
<evidence type="ECO:0000256" key="3">
    <source>
        <dbReference type="ARBA" id="ARBA00023125"/>
    </source>
</evidence>
<proteinExistence type="predicted"/>
<dbReference type="GO" id="GO:0008270">
    <property type="term" value="F:zinc ion binding"/>
    <property type="evidence" value="ECO:0007669"/>
    <property type="project" value="InterPro"/>
</dbReference>
<dbReference type="PANTHER" id="PTHR37534:SF49">
    <property type="entry name" value="LYSINE BIOSYNTHESIS REGULATORY PROTEIN LYS14"/>
    <property type="match status" value="1"/>
</dbReference>
<evidence type="ECO:0000259" key="7">
    <source>
        <dbReference type="PROSITE" id="PS50048"/>
    </source>
</evidence>
<reference evidence="8" key="1">
    <citation type="submission" date="2019-04" db="EMBL/GenBank/DDBJ databases">
        <title>Friends and foes A comparative genomics studyof 23 Aspergillus species from section Flavi.</title>
        <authorList>
            <consortium name="DOE Joint Genome Institute"/>
            <person name="Kjaerbolling I."/>
            <person name="Vesth T."/>
            <person name="Frisvad J.C."/>
            <person name="Nybo J.L."/>
            <person name="Theobald S."/>
            <person name="Kildgaard S."/>
            <person name="Isbrandt T."/>
            <person name="Kuo A."/>
            <person name="Sato A."/>
            <person name="Lyhne E.K."/>
            <person name="Kogle M.E."/>
            <person name="Wiebenga A."/>
            <person name="Kun R.S."/>
            <person name="Lubbers R.J."/>
            <person name="Makela M.R."/>
            <person name="Barry K."/>
            <person name="Chovatia M."/>
            <person name="Clum A."/>
            <person name="Daum C."/>
            <person name="Haridas S."/>
            <person name="He G."/>
            <person name="LaButti K."/>
            <person name="Lipzen A."/>
            <person name="Mondo S."/>
            <person name="Riley R."/>
            <person name="Salamov A."/>
            <person name="Simmons B.A."/>
            <person name="Magnuson J.K."/>
            <person name="Henrissat B."/>
            <person name="Mortensen U.H."/>
            <person name="Larsen T.O."/>
            <person name="Devries R.P."/>
            <person name="Grigoriev I.V."/>
            <person name="Machida M."/>
            <person name="Baker S.E."/>
            <person name="Andersen M.R."/>
        </authorList>
    </citation>
    <scope>NUCLEOTIDE SEQUENCE [LARGE SCALE GENOMIC DNA]</scope>
    <source>
        <strain evidence="8">IBT 14317</strain>
    </source>
</reference>
<keyword evidence="3" id="KW-0238">DNA-binding</keyword>
<dbReference type="GO" id="GO:0000981">
    <property type="term" value="F:DNA-binding transcription factor activity, RNA polymerase II-specific"/>
    <property type="evidence" value="ECO:0007669"/>
    <property type="project" value="InterPro"/>
</dbReference>
<feature type="region of interest" description="Disordered" evidence="6">
    <location>
        <begin position="81"/>
        <end position="136"/>
    </location>
</feature>
<name>A0A5N7C4S8_PETAA</name>
<feature type="compositionally biased region" description="Low complexity" evidence="6">
    <location>
        <begin position="11"/>
        <end position="26"/>
    </location>
</feature>
<evidence type="ECO:0000256" key="1">
    <source>
        <dbReference type="ARBA" id="ARBA00004123"/>
    </source>
</evidence>
<dbReference type="Proteomes" id="UP000326877">
    <property type="component" value="Unassembled WGS sequence"/>
</dbReference>
<dbReference type="CDD" id="cd00067">
    <property type="entry name" value="GAL4"/>
    <property type="match status" value="1"/>
</dbReference>
<evidence type="ECO:0000256" key="2">
    <source>
        <dbReference type="ARBA" id="ARBA00023015"/>
    </source>
</evidence>
<evidence type="ECO:0000256" key="6">
    <source>
        <dbReference type="SAM" id="MobiDB-lite"/>
    </source>
</evidence>
<evidence type="ECO:0000256" key="4">
    <source>
        <dbReference type="ARBA" id="ARBA00023163"/>
    </source>
</evidence>
<dbReference type="PROSITE" id="PS50048">
    <property type="entry name" value="ZN2_CY6_FUNGAL_2"/>
    <property type="match status" value="1"/>
</dbReference>